<keyword evidence="13" id="KW-1185">Reference proteome</keyword>
<dbReference type="Gene3D" id="3.50.30.30">
    <property type="match status" value="1"/>
</dbReference>
<reference evidence="12" key="2">
    <citation type="submission" date="2018-05" db="EMBL/GenBank/DDBJ databases">
        <title>OmerRS3 (Oryza meridionalis Reference Sequence Version 3).</title>
        <authorList>
            <person name="Zhang J."/>
            <person name="Kudrna D."/>
            <person name="Lee S."/>
            <person name="Talag J."/>
            <person name="Welchert J."/>
            <person name="Wing R.A."/>
        </authorList>
    </citation>
    <scope>NUCLEOTIDE SEQUENCE [LARGE SCALE GENOMIC DNA]</scope>
    <source>
        <strain evidence="12">cv. OR44</strain>
    </source>
</reference>
<accession>A0A0E0DAW9</accession>
<evidence type="ECO:0000259" key="10">
    <source>
        <dbReference type="Pfam" id="PF05922"/>
    </source>
</evidence>
<proteinExistence type="inferred from homology"/>
<dbReference type="InterPro" id="IPR041469">
    <property type="entry name" value="Subtilisin-like_FN3"/>
</dbReference>
<evidence type="ECO:0008006" key="14">
    <source>
        <dbReference type="Google" id="ProtNLM"/>
    </source>
</evidence>
<dbReference type="Pfam" id="PF17766">
    <property type="entry name" value="fn3_6"/>
    <property type="match status" value="1"/>
</dbReference>
<dbReference type="InterPro" id="IPR015500">
    <property type="entry name" value="Peptidase_S8_subtilisin-rel"/>
</dbReference>
<dbReference type="InterPro" id="IPR037045">
    <property type="entry name" value="S8pro/Inhibitor_I9_sf"/>
</dbReference>
<dbReference type="InterPro" id="IPR010259">
    <property type="entry name" value="S8pro/Inhibitor_I9"/>
</dbReference>
<dbReference type="Gene3D" id="3.30.70.80">
    <property type="entry name" value="Peptidase S8 propeptide/proteinase inhibitor I9"/>
    <property type="match status" value="1"/>
</dbReference>
<dbReference type="Gene3D" id="3.40.50.200">
    <property type="entry name" value="Peptidase S8/S53 domain"/>
    <property type="match status" value="1"/>
</dbReference>
<evidence type="ECO:0000256" key="6">
    <source>
        <dbReference type="PIRSR" id="PIRSR615500-1"/>
    </source>
</evidence>
<dbReference type="Gramene" id="OMERI04G02940.1">
    <property type="protein sequence ID" value="OMERI04G02940.1"/>
    <property type="gene ID" value="OMERI04G02940"/>
</dbReference>
<dbReference type="GO" id="GO:0006508">
    <property type="term" value="P:proteolysis"/>
    <property type="evidence" value="ECO:0007669"/>
    <property type="project" value="UniProtKB-KW"/>
</dbReference>
<dbReference type="PRINTS" id="PR00723">
    <property type="entry name" value="SUBTILISIN"/>
</dbReference>
<keyword evidence="2 7" id="KW-0645">Protease</keyword>
<feature type="active site" description="Charge relay system" evidence="6 7">
    <location>
        <position position="216"/>
    </location>
</feature>
<feature type="chain" id="PRO_5002357049" description="Subtilisin-like protease" evidence="8">
    <location>
        <begin position="27"/>
        <end position="760"/>
    </location>
</feature>
<name>A0A0E0DAW9_9ORYZ</name>
<dbReference type="HOGENOM" id="CLU_000625_4_6_1"/>
<dbReference type="CDD" id="cd02120">
    <property type="entry name" value="PA_subtilisin_like"/>
    <property type="match status" value="1"/>
</dbReference>
<feature type="active site" description="Charge relay system" evidence="6 7">
    <location>
        <position position="168"/>
    </location>
</feature>
<feature type="active site" description="Charge relay system" evidence="6 7">
    <location>
        <position position="538"/>
    </location>
</feature>
<evidence type="ECO:0000256" key="2">
    <source>
        <dbReference type="ARBA" id="ARBA00022670"/>
    </source>
</evidence>
<dbReference type="InterPro" id="IPR000209">
    <property type="entry name" value="Peptidase_S8/S53_dom"/>
</dbReference>
<dbReference type="eggNOG" id="ENOG502QPQR">
    <property type="taxonomic scope" value="Eukaryota"/>
</dbReference>
<evidence type="ECO:0000256" key="7">
    <source>
        <dbReference type="PROSITE-ProRule" id="PRU01240"/>
    </source>
</evidence>
<dbReference type="InterPro" id="IPR045051">
    <property type="entry name" value="SBT"/>
</dbReference>
<keyword evidence="5 7" id="KW-0720">Serine protease</keyword>
<evidence type="ECO:0000313" key="13">
    <source>
        <dbReference type="Proteomes" id="UP000008021"/>
    </source>
</evidence>
<evidence type="ECO:0000259" key="11">
    <source>
        <dbReference type="Pfam" id="PF17766"/>
    </source>
</evidence>
<evidence type="ECO:0000259" key="9">
    <source>
        <dbReference type="Pfam" id="PF00082"/>
    </source>
</evidence>
<feature type="signal peptide" evidence="8">
    <location>
        <begin position="1"/>
        <end position="26"/>
    </location>
</feature>
<dbReference type="Pfam" id="PF00082">
    <property type="entry name" value="Peptidase_S8"/>
    <property type="match status" value="1"/>
</dbReference>
<keyword evidence="3 8" id="KW-0732">Signal</keyword>
<evidence type="ECO:0000256" key="3">
    <source>
        <dbReference type="ARBA" id="ARBA00022729"/>
    </source>
</evidence>
<dbReference type="PROSITE" id="PS51892">
    <property type="entry name" value="SUBTILASE"/>
    <property type="match status" value="1"/>
</dbReference>
<feature type="domain" description="Inhibitor I9" evidence="10">
    <location>
        <begin position="55"/>
        <end position="133"/>
    </location>
</feature>
<feature type="domain" description="Peptidase S8/S53" evidence="9">
    <location>
        <begin position="159"/>
        <end position="575"/>
    </location>
</feature>
<keyword evidence="4 7" id="KW-0378">Hydrolase</keyword>
<evidence type="ECO:0000256" key="8">
    <source>
        <dbReference type="SAM" id="SignalP"/>
    </source>
</evidence>
<dbReference type="Pfam" id="PF05922">
    <property type="entry name" value="Inhibitor_I9"/>
    <property type="match status" value="1"/>
</dbReference>
<reference evidence="12" key="1">
    <citation type="submission" date="2015-04" db="UniProtKB">
        <authorList>
            <consortium name="EnsemblPlants"/>
        </authorList>
    </citation>
    <scope>IDENTIFICATION</scope>
</reference>
<evidence type="ECO:0000313" key="12">
    <source>
        <dbReference type="EnsemblPlants" id="OMERI04G02940.1"/>
    </source>
</evidence>
<dbReference type="SUPFAM" id="SSF52743">
    <property type="entry name" value="Subtilisin-like"/>
    <property type="match status" value="1"/>
</dbReference>
<dbReference type="InterPro" id="IPR036852">
    <property type="entry name" value="Peptidase_S8/S53_dom_sf"/>
</dbReference>
<dbReference type="STRING" id="40149.A0A0E0DAW9"/>
<dbReference type="EnsemblPlants" id="OMERI04G02940.1">
    <property type="protein sequence ID" value="OMERI04G02940.1"/>
    <property type="gene ID" value="OMERI04G02940"/>
</dbReference>
<dbReference type="CDD" id="cd04852">
    <property type="entry name" value="Peptidases_S8_3"/>
    <property type="match status" value="1"/>
</dbReference>
<dbReference type="Proteomes" id="UP000008021">
    <property type="component" value="Chromosome 4"/>
</dbReference>
<comment type="similarity">
    <text evidence="1 7">Belongs to the peptidase S8 family.</text>
</comment>
<evidence type="ECO:0000256" key="4">
    <source>
        <dbReference type="ARBA" id="ARBA00022801"/>
    </source>
</evidence>
<organism evidence="12">
    <name type="scientific">Oryza meridionalis</name>
    <dbReference type="NCBI Taxonomy" id="40149"/>
    <lineage>
        <taxon>Eukaryota</taxon>
        <taxon>Viridiplantae</taxon>
        <taxon>Streptophyta</taxon>
        <taxon>Embryophyta</taxon>
        <taxon>Tracheophyta</taxon>
        <taxon>Spermatophyta</taxon>
        <taxon>Magnoliopsida</taxon>
        <taxon>Liliopsida</taxon>
        <taxon>Poales</taxon>
        <taxon>Poaceae</taxon>
        <taxon>BOP clade</taxon>
        <taxon>Oryzoideae</taxon>
        <taxon>Oryzeae</taxon>
        <taxon>Oryzinae</taxon>
        <taxon>Oryza</taxon>
    </lineage>
</organism>
<evidence type="ECO:0000256" key="1">
    <source>
        <dbReference type="ARBA" id="ARBA00011073"/>
    </source>
</evidence>
<dbReference type="Gene3D" id="2.60.40.2310">
    <property type="match status" value="1"/>
</dbReference>
<sequence length="760" mass="79626">MHSPIRPLLLLLLLLLLPTILSAAAAATDDDDTLRTYLVVVCRMNGPKEGGEPLRAWHASLLASVLNTTTDAILHGAGASGNRGAPVIGGERLVYSYQHVVSGFTARLRPREAAAMARLQWCVDAVPDSTYTLTTTDTPRLLGMSTPRTGAWGVAGNMGDGVIVGVLDNGVDPRHVSFGDEGMRPPPAKWRGKCDFGGAPCNNKLIGGRAKTLEDHGTHTSGTAVGAFVRDVMVEGSNLGTASGMAPRAHLAMYEVCLADMCSATEMLTATERGAFLDGVDVLSISASDNKQKPFYDDLIAVGSFSAVMAGVFFSTSAGNAGPTAETVTNCAPWQLTVGASTMGRRVLSKVQLGNGLVIIGEASRRYKRVQNKPIVYVGGRFADGALKAVDVRDKIVLCNRVESAAMLEKMIADAGGVGMIAISTQMQFLATTPLGANFMPLSRVSYPDGETIKAYINSTANPMASLRFAGVVLNASALPAIAEYSSRGPCDLPNIGVLKPDITGPGTNIVAAVPDKSPGANATAAPIRTFSAKSGTSMSTPHLAGIAAVIKKAHPEWSPAVIKSAMMTTADVKHRDGTPVIDLSMGAPASYFAMGAGLVNPTKALDPGLVYDLTADDLVPYICGLGYNDSFVNDMIAQPLKNVTCAKSKKIQGKDLNYPSFLVTLTAAAPVATARRTATNIGKQPLEVYRAEVVAPPGVAVEVVPNRLEFGGAALQRREFTVKFTRGRNAAVNGAAEGSLRWVSGKHSVRSPLAVLLKP</sequence>
<protein>
    <recommendedName>
        <fullName evidence="14">Subtilisin-like protease</fullName>
    </recommendedName>
</protein>
<dbReference type="InterPro" id="IPR034197">
    <property type="entry name" value="Peptidases_S8_3"/>
</dbReference>
<dbReference type="AlphaFoldDB" id="A0A0E0DAW9"/>
<evidence type="ECO:0000256" key="5">
    <source>
        <dbReference type="ARBA" id="ARBA00022825"/>
    </source>
</evidence>
<dbReference type="GO" id="GO:0004252">
    <property type="term" value="F:serine-type endopeptidase activity"/>
    <property type="evidence" value="ECO:0007669"/>
    <property type="project" value="UniProtKB-UniRule"/>
</dbReference>
<dbReference type="PANTHER" id="PTHR10795">
    <property type="entry name" value="PROPROTEIN CONVERTASE SUBTILISIN/KEXIN"/>
    <property type="match status" value="1"/>
</dbReference>
<feature type="domain" description="Subtilisin-like protease fibronectin type-III" evidence="11">
    <location>
        <begin position="656"/>
        <end position="756"/>
    </location>
</feature>